<dbReference type="PANTHER" id="PTHR47706:SF4">
    <property type="entry name" value="NMRA-LIKE DOMAIN-CONTAINING PROTEIN"/>
    <property type="match status" value="1"/>
</dbReference>
<evidence type="ECO:0000259" key="4">
    <source>
        <dbReference type="Pfam" id="PF05368"/>
    </source>
</evidence>
<dbReference type="AlphaFoldDB" id="A0A507ATS4"/>
<dbReference type="Proteomes" id="UP000319257">
    <property type="component" value="Unassembled WGS sequence"/>
</dbReference>
<evidence type="ECO:0000256" key="1">
    <source>
        <dbReference type="ARBA" id="ARBA00005725"/>
    </source>
</evidence>
<dbReference type="PANTHER" id="PTHR47706">
    <property type="entry name" value="NMRA-LIKE FAMILY PROTEIN"/>
    <property type="match status" value="1"/>
</dbReference>
<dbReference type="GeneID" id="41973559"/>
<dbReference type="Gene3D" id="3.40.50.720">
    <property type="entry name" value="NAD(P)-binding Rossmann-like Domain"/>
    <property type="match status" value="1"/>
</dbReference>
<comment type="caution">
    <text evidence="5">The sequence shown here is derived from an EMBL/GenBank/DDBJ whole genome shotgun (WGS) entry which is preliminary data.</text>
</comment>
<dbReference type="InterPro" id="IPR051609">
    <property type="entry name" value="NmrA/Isoflavone_reductase-like"/>
</dbReference>
<evidence type="ECO:0000313" key="5">
    <source>
        <dbReference type="EMBL" id="TPX13382.1"/>
    </source>
</evidence>
<dbReference type="Pfam" id="PF05368">
    <property type="entry name" value="NmrA"/>
    <property type="match status" value="1"/>
</dbReference>
<comment type="similarity">
    <text evidence="1">Belongs to the NmrA-type oxidoreductase family. Isoflavone reductase subfamily.</text>
</comment>
<protein>
    <recommendedName>
        <fullName evidence="4">NmrA-like domain-containing protein</fullName>
    </recommendedName>
</protein>
<dbReference type="GO" id="GO:0016491">
    <property type="term" value="F:oxidoreductase activity"/>
    <property type="evidence" value="ECO:0007669"/>
    <property type="project" value="UniProtKB-KW"/>
</dbReference>
<gene>
    <name evidence="5" type="ORF">E0L32_006112</name>
</gene>
<evidence type="ECO:0000256" key="3">
    <source>
        <dbReference type="ARBA" id="ARBA00023002"/>
    </source>
</evidence>
<feature type="domain" description="NmrA-like" evidence="4">
    <location>
        <begin position="3"/>
        <end position="235"/>
    </location>
</feature>
<accession>A0A507ATS4</accession>
<organism evidence="5 6">
    <name type="scientific">Thyridium curvatum</name>
    <dbReference type="NCBI Taxonomy" id="1093900"/>
    <lineage>
        <taxon>Eukaryota</taxon>
        <taxon>Fungi</taxon>
        <taxon>Dikarya</taxon>
        <taxon>Ascomycota</taxon>
        <taxon>Pezizomycotina</taxon>
        <taxon>Sordariomycetes</taxon>
        <taxon>Sordariomycetidae</taxon>
        <taxon>Thyridiales</taxon>
        <taxon>Thyridiaceae</taxon>
        <taxon>Thyridium</taxon>
    </lineage>
</organism>
<dbReference type="SUPFAM" id="SSF51735">
    <property type="entry name" value="NAD(P)-binding Rossmann-fold domains"/>
    <property type="match status" value="1"/>
</dbReference>
<dbReference type="InParanoid" id="A0A507ATS4"/>
<sequence>MVRIVIAGGTSSLASEVIDGLAATGRHEIILFSRQDTSTEGLPSSLEWRKVDYENLDQLTEALQGVNTVLSFIVAHLDPGNASQKNLITASIKAGVKRFAPSEWMTSKLDHMSWYANKAELREYLEEINKDKKAIEYCLFQPGYFMDYLAAPHQITKHIHQQETYVNFERCQALLVDGDDNARVVFTSVKDIVNVVVLAVDYIGEWPVTGGIQGQEISIADVLALGKKIRGASVGTSIIYITVAHANGRSTLTGREFAVERLSAAELKAGEFNAKGWSPRIDHPSIPPEQLEVMAKAVNSAVLLATGAGAFQVSDEWNRLLPDYRFTTIEELMNGVFKHKS</sequence>
<keyword evidence="6" id="KW-1185">Reference proteome</keyword>
<proteinExistence type="inferred from homology"/>
<reference evidence="5 6" key="1">
    <citation type="submission" date="2019-06" db="EMBL/GenBank/DDBJ databases">
        <title>Draft genome sequence of the filamentous fungus Phialemoniopsis curvata isolated from diesel fuel.</title>
        <authorList>
            <person name="Varaljay V.A."/>
            <person name="Lyon W.J."/>
            <person name="Crouch A.L."/>
            <person name="Drake C.E."/>
            <person name="Hollomon J.M."/>
            <person name="Nadeau L.J."/>
            <person name="Nunn H.S."/>
            <person name="Stevenson B.S."/>
            <person name="Bojanowski C.L."/>
            <person name="Crookes-Goodson W.J."/>
        </authorList>
    </citation>
    <scope>NUCLEOTIDE SEQUENCE [LARGE SCALE GENOMIC DNA]</scope>
    <source>
        <strain evidence="5 6">D216</strain>
    </source>
</reference>
<dbReference type="RefSeq" id="XP_030995093.1">
    <property type="nucleotide sequence ID" value="XM_031140709.1"/>
</dbReference>
<dbReference type="OrthoDB" id="10000533at2759"/>
<keyword evidence="3" id="KW-0560">Oxidoreductase</keyword>
<evidence type="ECO:0000313" key="6">
    <source>
        <dbReference type="Proteomes" id="UP000319257"/>
    </source>
</evidence>
<name>A0A507ATS4_9PEZI</name>
<evidence type="ECO:0000256" key="2">
    <source>
        <dbReference type="ARBA" id="ARBA00022857"/>
    </source>
</evidence>
<dbReference type="InterPro" id="IPR036291">
    <property type="entry name" value="NAD(P)-bd_dom_sf"/>
</dbReference>
<keyword evidence="2" id="KW-0521">NADP</keyword>
<dbReference type="EMBL" id="SKBQ01000034">
    <property type="protein sequence ID" value="TPX13382.1"/>
    <property type="molecule type" value="Genomic_DNA"/>
</dbReference>
<dbReference type="InterPro" id="IPR008030">
    <property type="entry name" value="NmrA-like"/>
</dbReference>